<feature type="region of interest" description="Disordered" evidence="2">
    <location>
        <begin position="1"/>
        <end position="28"/>
    </location>
</feature>
<comment type="similarity">
    <text evidence="1">Belongs to the LytR/CpsA/Psr (LCP) family.</text>
</comment>
<evidence type="ECO:0000313" key="4">
    <source>
        <dbReference type="EMBL" id="AYG82272.1"/>
    </source>
</evidence>
<dbReference type="Pfam" id="PF03816">
    <property type="entry name" value="LytR_cpsA_psr"/>
    <property type="match status" value="1"/>
</dbReference>
<dbReference type="Proteomes" id="UP000271554">
    <property type="component" value="Chromosome"/>
</dbReference>
<evidence type="ECO:0000259" key="3">
    <source>
        <dbReference type="Pfam" id="PF03816"/>
    </source>
</evidence>
<evidence type="ECO:0000256" key="1">
    <source>
        <dbReference type="ARBA" id="ARBA00006068"/>
    </source>
</evidence>
<feature type="domain" description="Cell envelope-related transcriptional attenuator" evidence="3">
    <location>
        <begin position="109"/>
        <end position="265"/>
    </location>
</feature>
<dbReference type="AlphaFoldDB" id="A0A387HN79"/>
<organism evidence="4 5">
    <name type="scientific">Streptomyces hundungensis</name>
    <dbReference type="NCBI Taxonomy" id="1077946"/>
    <lineage>
        <taxon>Bacteria</taxon>
        <taxon>Bacillati</taxon>
        <taxon>Actinomycetota</taxon>
        <taxon>Actinomycetes</taxon>
        <taxon>Kitasatosporales</taxon>
        <taxon>Streptomycetaceae</taxon>
        <taxon>Streptomyces</taxon>
    </lineage>
</organism>
<proteinExistence type="inferred from homology"/>
<sequence length="374" mass="39475">MTYGPRWGRIPRRGRTPRPRLGRPRPRRPRSRRLRLVLGSLAVVLLLAVGGAAAYTWHRLNHNINSVELGSLLTPEASATSDLNILVVGSDSRAGKNATRAGGGVDIGRSDTTLLLHVYGGRRKAAFVSIPRDTIVNRPACTTASGQKLPAREGVMFNSVYETGGAPCTVAAVEALSGGLRVNHYVEVGFNGFAELMDAVGGTDITLAKAIDDKDSGLHLPPGKHHLSGQQSLDLVRTRHGVGNGSDLGRIQLQHQFLTVLLGKLAGQNLLADPGRLFTVADAATKSLTTDSSLARVDSLASLAYSMKGLGARDVQMVTLPAQLEQGDEDRLVPDAVKVAKVWAALKGDRPVPEDALTGTASGPNGIGQIVQPG</sequence>
<dbReference type="KEGG" id="shun:DWB77_04443"/>
<protein>
    <submittedName>
        <fullName evidence="4">Transcriptional regulator YvhJ</fullName>
    </submittedName>
</protein>
<dbReference type="Gene3D" id="3.40.630.190">
    <property type="entry name" value="LCP protein"/>
    <property type="match status" value="1"/>
</dbReference>
<evidence type="ECO:0000313" key="5">
    <source>
        <dbReference type="Proteomes" id="UP000271554"/>
    </source>
</evidence>
<feature type="region of interest" description="Disordered" evidence="2">
    <location>
        <begin position="354"/>
        <end position="374"/>
    </location>
</feature>
<feature type="compositionally biased region" description="Basic residues" evidence="2">
    <location>
        <begin position="9"/>
        <end position="28"/>
    </location>
</feature>
<dbReference type="NCBIfam" id="TIGR00350">
    <property type="entry name" value="lytR_cpsA_psr"/>
    <property type="match status" value="1"/>
</dbReference>
<dbReference type="PANTHER" id="PTHR33392">
    <property type="entry name" value="POLYISOPRENYL-TEICHOIC ACID--PEPTIDOGLYCAN TEICHOIC ACID TRANSFERASE TAGU"/>
    <property type="match status" value="1"/>
</dbReference>
<name>A0A387HN79_9ACTN</name>
<reference evidence="4 5" key="1">
    <citation type="submission" date="2018-10" db="EMBL/GenBank/DDBJ databases">
        <title>Relationship between Morphology and Antimicrobial Activity in Streptomyces.</title>
        <authorList>
            <person name="Kang H.J."/>
            <person name="Kim S.B."/>
        </authorList>
    </citation>
    <scope>NUCLEOTIDE SEQUENCE [LARGE SCALE GENOMIC DNA]</scope>
    <source>
        <strain evidence="4 5">BH38</strain>
    </source>
</reference>
<accession>A0A387HN79</accession>
<dbReference type="EMBL" id="CP032698">
    <property type="protein sequence ID" value="AYG82272.1"/>
    <property type="molecule type" value="Genomic_DNA"/>
</dbReference>
<evidence type="ECO:0000256" key="2">
    <source>
        <dbReference type="SAM" id="MobiDB-lite"/>
    </source>
</evidence>
<keyword evidence="5" id="KW-1185">Reference proteome</keyword>
<gene>
    <name evidence="4" type="primary">yvhJ_2</name>
    <name evidence="4" type="ORF">DWB77_04443</name>
</gene>
<dbReference type="OrthoDB" id="9782542at2"/>
<dbReference type="PANTHER" id="PTHR33392:SF6">
    <property type="entry name" value="POLYISOPRENYL-TEICHOIC ACID--PEPTIDOGLYCAN TEICHOIC ACID TRANSFERASE TAGU"/>
    <property type="match status" value="1"/>
</dbReference>
<dbReference type="InterPro" id="IPR004474">
    <property type="entry name" value="LytR_CpsA_psr"/>
</dbReference>
<dbReference type="InterPro" id="IPR050922">
    <property type="entry name" value="LytR/CpsA/Psr_CW_biosynth"/>
</dbReference>